<dbReference type="AlphaFoldDB" id="A0AAN8S7U2"/>
<evidence type="ECO:0000313" key="2">
    <source>
        <dbReference type="Proteomes" id="UP001372834"/>
    </source>
</evidence>
<reference evidence="1 2" key="1">
    <citation type="submission" date="2023-10" db="EMBL/GenBank/DDBJ databases">
        <title>Genomes of two closely related lineages of the louse Polyplax serrata with different host specificities.</title>
        <authorList>
            <person name="Martinu J."/>
            <person name="Tarabai H."/>
            <person name="Stefka J."/>
            <person name="Hypsa V."/>
        </authorList>
    </citation>
    <scope>NUCLEOTIDE SEQUENCE [LARGE SCALE GENOMIC DNA]</scope>
    <source>
        <strain evidence="1">HR10_N</strain>
    </source>
</reference>
<dbReference type="EMBL" id="JAWJWE010000039">
    <property type="protein sequence ID" value="KAK6621031.1"/>
    <property type="molecule type" value="Genomic_DNA"/>
</dbReference>
<comment type="caution">
    <text evidence="1">The sequence shown here is derived from an EMBL/GenBank/DDBJ whole genome shotgun (WGS) entry which is preliminary data.</text>
</comment>
<protein>
    <submittedName>
        <fullName evidence="1">Uncharacterized protein</fullName>
    </submittedName>
</protein>
<evidence type="ECO:0000313" key="1">
    <source>
        <dbReference type="EMBL" id="KAK6621031.1"/>
    </source>
</evidence>
<gene>
    <name evidence="1" type="ORF">RUM43_011334</name>
</gene>
<organism evidence="1 2">
    <name type="scientific">Polyplax serrata</name>
    <name type="common">Common mouse louse</name>
    <dbReference type="NCBI Taxonomy" id="468196"/>
    <lineage>
        <taxon>Eukaryota</taxon>
        <taxon>Metazoa</taxon>
        <taxon>Ecdysozoa</taxon>
        <taxon>Arthropoda</taxon>
        <taxon>Hexapoda</taxon>
        <taxon>Insecta</taxon>
        <taxon>Pterygota</taxon>
        <taxon>Neoptera</taxon>
        <taxon>Paraneoptera</taxon>
        <taxon>Psocodea</taxon>
        <taxon>Troctomorpha</taxon>
        <taxon>Phthiraptera</taxon>
        <taxon>Anoplura</taxon>
        <taxon>Polyplacidae</taxon>
        <taxon>Polyplax</taxon>
    </lineage>
</organism>
<sequence length="175" mass="20104">MRTVRVVNSGSLADLRTTVLHRNREIKRAKPPPGGCFQVALDVSWAPISLRATTTVACMQKSNMDHMVAEFLFSLSLKWEKENRRCNAHPSHLPTTSSDVKCEKHVEEDRDSEVDWVDDVCVQRMWPISNPIISAETVKRMRKRWDKLNVKDKEKNRPQKKMVACPTLLHSDNAL</sequence>
<name>A0AAN8S7U2_POLSC</name>
<accession>A0AAN8S7U2</accession>
<dbReference type="Proteomes" id="UP001372834">
    <property type="component" value="Unassembled WGS sequence"/>
</dbReference>
<proteinExistence type="predicted"/>